<name>A0AB34JMX7_PRYPA</name>
<protein>
    <submittedName>
        <fullName evidence="1">Uncharacterized protein</fullName>
    </submittedName>
</protein>
<evidence type="ECO:0000313" key="1">
    <source>
        <dbReference type="EMBL" id="KAL1522370.1"/>
    </source>
</evidence>
<gene>
    <name evidence="1" type="ORF">AB1Y20_017361</name>
</gene>
<proteinExistence type="predicted"/>
<organism evidence="1 2">
    <name type="scientific">Prymnesium parvum</name>
    <name type="common">Toxic golden alga</name>
    <dbReference type="NCBI Taxonomy" id="97485"/>
    <lineage>
        <taxon>Eukaryota</taxon>
        <taxon>Haptista</taxon>
        <taxon>Haptophyta</taxon>
        <taxon>Prymnesiophyceae</taxon>
        <taxon>Prymnesiales</taxon>
        <taxon>Prymnesiaceae</taxon>
        <taxon>Prymnesium</taxon>
    </lineage>
</organism>
<sequence length="149" mass="16122">MAALSSAPRCPAAAEVAATPLMPYPSQPSAGKRRCYGLPAHPPLRPTARRRIGVLITVTAEKMNAVPCLHTLLQTDPALHPHHVLVTVDFTNKSRAADAAARRRAWAAEHTRDLHAAADALHAMARAPVLLELVELGSCMAEYLMRHVF</sequence>
<dbReference type="AlphaFoldDB" id="A0AB34JMX7"/>
<comment type="caution">
    <text evidence="1">The sequence shown here is derived from an EMBL/GenBank/DDBJ whole genome shotgun (WGS) entry which is preliminary data.</text>
</comment>
<evidence type="ECO:0000313" key="2">
    <source>
        <dbReference type="Proteomes" id="UP001515480"/>
    </source>
</evidence>
<accession>A0AB34JMX7</accession>
<keyword evidence="2" id="KW-1185">Reference proteome</keyword>
<reference evidence="1 2" key="1">
    <citation type="journal article" date="2024" name="Science">
        <title>Giant polyketide synthase enzymes in the biosynthesis of giant marine polyether toxins.</title>
        <authorList>
            <person name="Fallon T.R."/>
            <person name="Shende V.V."/>
            <person name="Wierzbicki I.H."/>
            <person name="Pendleton A.L."/>
            <person name="Watervoot N.F."/>
            <person name="Auber R.P."/>
            <person name="Gonzalez D.J."/>
            <person name="Wisecaver J.H."/>
            <person name="Moore B.S."/>
        </authorList>
    </citation>
    <scope>NUCLEOTIDE SEQUENCE [LARGE SCALE GENOMIC DNA]</scope>
    <source>
        <strain evidence="1 2">12B1</strain>
    </source>
</reference>
<dbReference type="EMBL" id="JBGBPQ010000006">
    <property type="protein sequence ID" value="KAL1522370.1"/>
    <property type="molecule type" value="Genomic_DNA"/>
</dbReference>
<dbReference type="Proteomes" id="UP001515480">
    <property type="component" value="Unassembled WGS sequence"/>
</dbReference>